<reference evidence="2" key="1">
    <citation type="journal article" date="2024" name="Proc. Natl. Acad. Sci. U.S.A.">
        <title>Extraordinary preservation of gene collinearity over three hundred million years revealed in homosporous lycophytes.</title>
        <authorList>
            <person name="Li C."/>
            <person name="Wickell D."/>
            <person name="Kuo L.Y."/>
            <person name="Chen X."/>
            <person name="Nie B."/>
            <person name="Liao X."/>
            <person name="Peng D."/>
            <person name="Ji J."/>
            <person name="Jenkins J."/>
            <person name="Williams M."/>
            <person name="Shu S."/>
            <person name="Plott C."/>
            <person name="Barry K."/>
            <person name="Rajasekar S."/>
            <person name="Grimwood J."/>
            <person name="Han X."/>
            <person name="Sun S."/>
            <person name="Hou Z."/>
            <person name="He W."/>
            <person name="Dai G."/>
            <person name="Sun C."/>
            <person name="Schmutz J."/>
            <person name="Leebens-Mack J.H."/>
            <person name="Li F.W."/>
            <person name="Wang L."/>
        </authorList>
    </citation>
    <scope>NUCLEOTIDE SEQUENCE [LARGE SCALE GENOMIC DNA]</scope>
    <source>
        <strain evidence="2">cv. PW_Plant_1</strain>
    </source>
</reference>
<protein>
    <submittedName>
        <fullName evidence="1">Uncharacterized protein</fullName>
    </submittedName>
</protein>
<sequence>MHYNILCLKVSENERYTIRTKKHAFFEHEESVFQRFEIDHWKGICTQLLKLTCKRIIDLELMLTTCQLTEFFKTTLPAVNVLYNVHCKRQNDTRKVNYQCIVQYVECSRPQAKHPSLLDSLLKAQAAALQTPSFQSSNISIAQSRLKISVLTIAQSGAHNDTSFQVHRPLMSQLLSIPILP</sequence>
<accession>A0ACC2D2T2</accession>
<evidence type="ECO:0000313" key="2">
    <source>
        <dbReference type="Proteomes" id="UP001162992"/>
    </source>
</evidence>
<gene>
    <name evidence="1" type="ORF">O6H91_07G016100</name>
</gene>
<keyword evidence="2" id="KW-1185">Reference proteome</keyword>
<name>A0ACC2D2T2_DIPCM</name>
<organism evidence="1 2">
    <name type="scientific">Diphasiastrum complanatum</name>
    <name type="common">Issler's clubmoss</name>
    <name type="synonym">Lycopodium complanatum</name>
    <dbReference type="NCBI Taxonomy" id="34168"/>
    <lineage>
        <taxon>Eukaryota</taxon>
        <taxon>Viridiplantae</taxon>
        <taxon>Streptophyta</taxon>
        <taxon>Embryophyta</taxon>
        <taxon>Tracheophyta</taxon>
        <taxon>Lycopodiopsida</taxon>
        <taxon>Lycopodiales</taxon>
        <taxon>Lycopodiaceae</taxon>
        <taxon>Lycopodioideae</taxon>
        <taxon>Diphasiastrum</taxon>
    </lineage>
</organism>
<dbReference type="EMBL" id="CM055098">
    <property type="protein sequence ID" value="KAJ7548542.1"/>
    <property type="molecule type" value="Genomic_DNA"/>
</dbReference>
<dbReference type="Proteomes" id="UP001162992">
    <property type="component" value="Chromosome 7"/>
</dbReference>
<proteinExistence type="predicted"/>
<evidence type="ECO:0000313" key="1">
    <source>
        <dbReference type="EMBL" id="KAJ7548542.1"/>
    </source>
</evidence>
<comment type="caution">
    <text evidence="1">The sequence shown here is derived from an EMBL/GenBank/DDBJ whole genome shotgun (WGS) entry which is preliminary data.</text>
</comment>